<comment type="caution">
    <text evidence="1">The sequence shown here is derived from an EMBL/GenBank/DDBJ whole genome shotgun (WGS) entry which is preliminary data.</text>
</comment>
<keyword evidence="2" id="KW-1185">Reference proteome</keyword>
<accession>A0ACB7ZP59</accession>
<gene>
    <name evidence="1" type="ORF">BJ138DRAFT_1200314</name>
</gene>
<feature type="non-terminal residue" evidence="1">
    <location>
        <position position="1"/>
    </location>
</feature>
<name>A0ACB7ZP59_9AGAM</name>
<evidence type="ECO:0000313" key="2">
    <source>
        <dbReference type="Proteomes" id="UP000790377"/>
    </source>
</evidence>
<dbReference type="EMBL" id="MU269441">
    <property type="protein sequence ID" value="KAH7902876.1"/>
    <property type="molecule type" value="Genomic_DNA"/>
</dbReference>
<sequence length="546" mass="58987">LLHLLSARGFTKERPTRIPPLQRRQSADPLRTRTPRPSAYHPLARIQRKIVSISCPFNTGGLTEGALTASHRNALAEKLLSDASNPPRAHAPYTVLVEGRHSGSPPPSMRTIGRRDNRSMTYAPGGSGISDSQTVIPTEDTGRFKNSEQIGVAHPSTADHPMTSDEYNDNGSDHQGYPDPDPRIGGPGIGMVPYAGQSASLDPMITESRSVAPVRHAETERPPSENSGLLPGTVPMSASPPSHSFGHQSGDLEMSPPNSYPPGSHRLPSILNANLNSTLNDIPEPEPFAATGHPHDALTSHASPVNPSTSPRGMEIDPEPPNTPNHIQTPRRSVVPRHLTGGFTPGPINSPLANLQITWKHAVRECLEDFEPVIVDAIMLRIPPVVQSIVEQVVTSAPSLACDPPRGGNTDDSNEDDNPHITVRRRKKVHPHGDANFLHGAFRRYLKEKGVIAAARGQYLPLSTADPAAVRMFQENNVGGPDITAIQIDWSGCFSSQWNTVTVAPIFLYLIFTSLKPLNFFGLSSLAMLRSTTASLFLLYSSIISP</sequence>
<organism evidence="1 2">
    <name type="scientific">Hygrophoropsis aurantiaca</name>
    <dbReference type="NCBI Taxonomy" id="72124"/>
    <lineage>
        <taxon>Eukaryota</taxon>
        <taxon>Fungi</taxon>
        <taxon>Dikarya</taxon>
        <taxon>Basidiomycota</taxon>
        <taxon>Agaricomycotina</taxon>
        <taxon>Agaricomycetes</taxon>
        <taxon>Agaricomycetidae</taxon>
        <taxon>Boletales</taxon>
        <taxon>Coniophorineae</taxon>
        <taxon>Hygrophoropsidaceae</taxon>
        <taxon>Hygrophoropsis</taxon>
    </lineage>
</organism>
<dbReference type="Proteomes" id="UP000790377">
    <property type="component" value="Unassembled WGS sequence"/>
</dbReference>
<reference evidence="1" key="1">
    <citation type="journal article" date="2021" name="New Phytol.">
        <title>Evolutionary innovations through gain and loss of genes in the ectomycorrhizal Boletales.</title>
        <authorList>
            <person name="Wu G."/>
            <person name="Miyauchi S."/>
            <person name="Morin E."/>
            <person name="Kuo A."/>
            <person name="Drula E."/>
            <person name="Varga T."/>
            <person name="Kohler A."/>
            <person name="Feng B."/>
            <person name="Cao Y."/>
            <person name="Lipzen A."/>
            <person name="Daum C."/>
            <person name="Hundley H."/>
            <person name="Pangilinan J."/>
            <person name="Johnson J."/>
            <person name="Barry K."/>
            <person name="LaButti K."/>
            <person name="Ng V."/>
            <person name="Ahrendt S."/>
            <person name="Min B."/>
            <person name="Choi I.G."/>
            <person name="Park H."/>
            <person name="Plett J.M."/>
            <person name="Magnuson J."/>
            <person name="Spatafora J.W."/>
            <person name="Nagy L.G."/>
            <person name="Henrissat B."/>
            <person name="Grigoriev I.V."/>
            <person name="Yang Z.L."/>
            <person name="Xu J."/>
            <person name="Martin F.M."/>
        </authorList>
    </citation>
    <scope>NUCLEOTIDE SEQUENCE</scope>
    <source>
        <strain evidence="1">ATCC 28755</strain>
    </source>
</reference>
<proteinExistence type="predicted"/>
<protein>
    <submittedName>
        <fullName evidence="1">Uncharacterized protein</fullName>
    </submittedName>
</protein>
<evidence type="ECO:0000313" key="1">
    <source>
        <dbReference type="EMBL" id="KAH7902876.1"/>
    </source>
</evidence>